<evidence type="ECO:0000313" key="1">
    <source>
        <dbReference type="Proteomes" id="UP000515154"/>
    </source>
</evidence>
<name>A0A6P7TLZ9_9MOLL</name>
<sequence length="238" mass="26982">MILSVVMCAITTVVATGFQVAGMCIPMWWTYDIYDRHYYCGLFKIPWKTCHEGRCTVIATDGEMINRQDYPLEWLPYAYTLEILGSCLGGASVITLVVWLWYLGKSKTNRCIIRFLKLLAILLQAFAGMTTICGITIVIFKAKYSRLLWATWLCLTGALLFFVGLTITWKFPKLNIHWRSEPELASEISNATPLSTMSREFNEPPPPYHVAVSQNPDIATKPTSGSRSYVEISKPIYI</sequence>
<gene>
    <name evidence="2" type="primary">LOC115223576</name>
</gene>
<dbReference type="Proteomes" id="UP000515154">
    <property type="component" value="Linkage group LG23"/>
</dbReference>
<organism evidence="1 2">
    <name type="scientific">Octopus sinensis</name>
    <name type="common">East Asian common octopus</name>
    <dbReference type="NCBI Taxonomy" id="2607531"/>
    <lineage>
        <taxon>Eukaryota</taxon>
        <taxon>Metazoa</taxon>
        <taxon>Spiralia</taxon>
        <taxon>Lophotrochozoa</taxon>
        <taxon>Mollusca</taxon>
        <taxon>Cephalopoda</taxon>
        <taxon>Coleoidea</taxon>
        <taxon>Octopodiformes</taxon>
        <taxon>Octopoda</taxon>
        <taxon>Incirrata</taxon>
        <taxon>Octopodidae</taxon>
        <taxon>Octopus</taxon>
    </lineage>
</organism>
<reference evidence="2" key="1">
    <citation type="submission" date="2025-08" db="UniProtKB">
        <authorList>
            <consortium name="RefSeq"/>
        </authorList>
    </citation>
    <scope>IDENTIFICATION</scope>
</reference>
<keyword evidence="1" id="KW-1185">Reference proteome</keyword>
<protein>
    <submittedName>
        <fullName evidence="2">Uncharacterized protein LOC115223576</fullName>
    </submittedName>
</protein>
<proteinExistence type="predicted"/>
<dbReference type="KEGG" id="osn:115223576"/>
<accession>A0A6P7TLZ9</accession>
<dbReference type="AlphaFoldDB" id="A0A6P7TLZ9"/>
<dbReference type="RefSeq" id="XP_029650076.1">
    <property type="nucleotide sequence ID" value="XM_029794216.2"/>
</dbReference>
<evidence type="ECO:0000313" key="2">
    <source>
        <dbReference type="RefSeq" id="XP_029650076.1"/>
    </source>
</evidence>